<organism evidence="9 10">
    <name type="scientific">Vreelandella nigrificans</name>
    <dbReference type="NCBI Taxonomy" id="2042704"/>
    <lineage>
        <taxon>Bacteria</taxon>
        <taxon>Pseudomonadati</taxon>
        <taxon>Pseudomonadota</taxon>
        <taxon>Gammaproteobacteria</taxon>
        <taxon>Oceanospirillales</taxon>
        <taxon>Halomonadaceae</taxon>
        <taxon>Vreelandella</taxon>
    </lineage>
</organism>
<evidence type="ECO:0000256" key="4">
    <source>
        <dbReference type="ARBA" id="ARBA00022692"/>
    </source>
</evidence>
<dbReference type="FunFam" id="1.10.3720.10:FF:000003">
    <property type="entry name" value="Aliphatic sulfonate ABC transporter permease"/>
    <property type="match status" value="1"/>
</dbReference>
<keyword evidence="6 7" id="KW-0472">Membrane</keyword>
<keyword evidence="2 7" id="KW-0813">Transport</keyword>
<evidence type="ECO:0000256" key="3">
    <source>
        <dbReference type="ARBA" id="ARBA00022475"/>
    </source>
</evidence>
<feature type="transmembrane region" description="Helical" evidence="7">
    <location>
        <begin position="189"/>
        <end position="206"/>
    </location>
</feature>
<feature type="transmembrane region" description="Helical" evidence="7">
    <location>
        <begin position="149"/>
        <end position="168"/>
    </location>
</feature>
<evidence type="ECO:0000256" key="5">
    <source>
        <dbReference type="ARBA" id="ARBA00022989"/>
    </source>
</evidence>
<dbReference type="Pfam" id="PF00528">
    <property type="entry name" value="BPD_transp_1"/>
    <property type="match status" value="1"/>
</dbReference>
<evidence type="ECO:0000313" key="9">
    <source>
        <dbReference type="EMBL" id="PCF95570.1"/>
    </source>
</evidence>
<keyword evidence="10" id="KW-1185">Reference proteome</keyword>
<evidence type="ECO:0000256" key="6">
    <source>
        <dbReference type="ARBA" id="ARBA00023136"/>
    </source>
</evidence>
<dbReference type="OrthoDB" id="8138334at2"/>
<evidence type="ECO:0000256" key="7">
    <source>
        <dbReference type="RuleBase" id="RU363032"/>
    </source>
</evidence>
<keyword evidence="3" id="KW-1003">Cell membrane</keyword>
<dbReference type="InterPro" id="IPR000515">
    <property type="entry name" value="MetI-like"/>
</dbReference>
<keyword evidence="4 7" id="KW-0812">Transmembrane</keyword>
<dbReference type="SUPFAM" id="SSF161098">
    <property type="entry name" value="MetI-like"/>
    <property type="match status" value="1"/>
</dbReference>
<name>A0A2A4HLC3_9GAMM</name>
<dbReference type="PROSITE" id="PS50928">
    <property type="entry name" value="ABC_TM1"/>
    <property type="match status" value="1"/>
</dbReference>
<feature type="transmembrane region" description="Helical" evidence="7">
    <location>
        <begin position="246"/>
        <end position="271"/>
    </location>
</feature>
<dbReference type="CDD" id="cd06261">
    <property type="entry name" value="TM_PBP2"/>
    <property type="match status" value="1"/>
</dbReference>
<dbReference type="GO" id="GO:0005886">
    <property type="term" value="C:plasma membrane"/>
    <property type="evidence" value="ECO:0007669"/>
    <property type="project" value="UniProtKB-SubCell"/>
</dbReference>
<dbReference type="InterPro" id="IPR035906">
    <property type="entry name" value="MetI-like_sf"/>
</dbReference>
<comment type="similarity">
    <text evidence="7">Belongs to the binding-protein-dependent transport system permease family.</text>
</comment>
<comment type="subcellular location">
    <subcellularLocation>
        <location evidence="1 7">Cell membrane</location>
        <topology evidence="1 7">Multi-pass membrane protein</topology>
    </subcellularLocation>
</comment>
<evidence type="ECO:0000256" key="2">
    <source>
        <dbReference type="ARBA" id="ARBA00022448"/>
    </source>
</evidence>
<keyword evidence="5 7" id="KW-1133">Transmembrane helix</keyword>
<accession>A0A2A4HLC3</accession>
<feature type="transmembrane region" description="Helical" evidence="7">
    <location>
        <begin position="125"/>
        <end position="143"/>
    </location>
</feature>
<dbReference type="Gene3D" id="1.10.3720.10">
    <property type="entry name" value="MetI-like"/>
    <property type="match status" value="1"/>
</dbReference>
<feature type="transmembrane region" description="Helical" evidence="7">
    <location>
        <begin position="212"/>
        <end position="234"/>
    </location>
</feature>
<protein>
    <submittedName>
        <fullName evidence="9">ABC transporter permease</fullName>
    </submittedName>
</protein>
<feature type="transmembrane region" description="Helical" evidence="7">
    <location>
        <begin position="34"/>
        <end position="54"/>
    </location>
</feature>
<dbReference type="PANTHER" id="PTHR30151">
    <property type="entry name" value="ALKANE SULFONATE ABC TRANSPORTER-RELATED, MEMBRANE SUBUNIT"/>
    <property type="match status" value="1"/>
</dbReference>
<proteinExistence type="inferred from homology"/>
<reference evidence="10" key="1">
    <citation type="submission" date="2017-09" db="EMBL/GenBank/DDBJ databases">
        <authorList>
            <person name="Cho G.-S."/>
            <person name="Oguntoyinbo F.A."/>
            <person name="Cnockaert M."/>
            <person name="Kabisch J."/>
            <person name="Neve H."/>
            <person name="Bockelmann W."/>
            <person name="Wenning M."/>
            <person name="Franz C.M."/>
            <person name="Vandamme P."/>
        </authorList>
    </citation>
    <scope>NUCLEOTIDE SEQUENCE [LARGE SCALE GENOMIC DNA]</scope>
    <source>
        <strain evidence="10">MBT G8648</strain>
    </source>
</reference>
<dbReference type="EMBL" id="NWUX01000008">
    <property type="protein sequence ID" value="PCF95570.1"/>
    <property type="molecule type" value="Genomic_DNA"/>
</dbReference>
<evidence type="ECO:0000256" key="1">
    <source>
        <dbReference type="ARBA" id="ARBA00004651"/>
    </source>
</evidence>
<dbReference type="GO" id="GO:0042918">
    <property type="term" value="P:alkanesulfonate transmembrane transport"/>
    <property type="evidence" value="ECO:0007669"/>
    <property type="project" value="UniProtKB-ARBA"/>
</dbReference>
<feature type="domain" description="ABC transmembrane type-1" evidence="8">
    <location>
        <begin position="83"/>
        <end position="263"/>
    </location>
</feature>
<gene>
    <name evidence="9" type="ORF">CPA45_10975</name>
</gene>
<dbReference type="GO" id="GO:0010438">
    <property type="term" value="P:cellular response to sulfur starvation"/>
    <property type="evidence" value="ECO:0007669"/>
    <property type="project" value="TreeGrafter"/>
</dbReference>
<evidence type="ECO:0000313" key="10">
    <source>
        <dbReference type="Proteomes" id="UP000218677"/>
    </source>
</evidence>
<feature type="transmembrane region" description="Helical" evidence="7">
    <location>
        <begin position="91"/>
        <end position="113"/>
    </location>
</feature>
<dbReference type="Proteomes" id="UP000218677">
    <property type="component" value="Unassembled WGS sequence"/>
</dbReference>
<dbReference type="RefSeq" id="WP_096651587.1">
    <property type="nucleotide sequence ID" value="NZ_NWUX01000008.1"/>
</dbReference>
<comment type="caution">
    <text evidence="9">The sequence shown here is derived from an EMBL/GenBank/DDBJ whole genome shotgun (WGS) entry which is preliminary data.</text>
</comment>
<evidence type="ECO:0000259" key="8">
    <source>
        <dbReference type="PROSITE" id="PS50928"/>
    </source>
</evidence>
<dbReference type="AlphaFoldDB" id="A0A2A4HLC3"/>
<sequence>MSAVKSEIALPRDDEGGHSELQANDYPWLKSSSLGVILPLALAIGWELVVYLGWAEGRLLPPPSRILATLWGLTAGGELALHIGATLWRVAMGFLIGAVAGIAIGAAVGYQPLLRRLLDPSVQALRAIPSLAWVPLFILWLGIFETSKVALIAVGVFFPVYLGVSAAVMTLDRKIVEVGKIFRLSGYRLVCRIFIPATLPSVILALRTGLGLGWMFVVAAELMGASQGLGYLLVDGQQMGRPDQILAAIIVFAVIGKLTDGLIVTLSAPFLRWQDNFAGGH</sequence>
<dbReference type="PANTHER" id="PTHR30151:SF39">
    <property type="entry name" value="ABC TRANSPORTER PERMEASE PROTEIN"/>
    <property type="match status" value="1"/>
</dbReference>